<reference evidence="3 4" key="1">
    <citation type="submission" date="2018-10" db="EMBL/GenBank/DDBJ databases">
        <title>Genomic Encyclopedia of Type Strains, Phase IV (KMG-IV): sequencing the most valuable type-strain genomes for metagenomic binning, comparative biology and taxonomic classification.</title>
        <authorList>
            <person name="Goeker M."/>
        </authorList>
    </citation>
    <scope>NUCLEOTIDE SEQUENCE [LARGE SCALE GENOMIC DNA]</scope>
    <source>
        <strain evidence="3 4">DSM 25586</strain>
    </source>
</reference>
<dbReference type="SUPFAM" id="SSF52777">
    <property type="entry name" value="CoA-dependent acyltransferases"/>
    <property type="match status" value="2"/>
</dbReference>
<dbReference type="GO" id="GO:0044550">
    <property type="term" value="P:secondary metabolite biosynthetic process"/>
    <property type="evidence" value="ECO:0007669"/>
    <property type="project" value="TreeGrafter"/>
</dbReference>
<evidence type="ECO:0000313" key="4">
    <source>
        <dbReference type="Proteomes" id="UP000276055"/>
    </source>
</evidence>
<dbReference type="EMBL" id="RBIR01000001">
    <property type="protein sequence ID" value="RKR30146.1"/>
    <property type="molecule type" value="Genomic_DNA"/>
</dbReference>
<protein>
    <submittedName>
        <fullName evidence="3">Condensation domain-containing protein</fullName>
    </submittedName>
</protein>
<evidence type="ECO:0000259" key="2">
    <source>
        <dbReference type="Pfam" id="PF00668"/>
    </source>
</evidence>
<name>A0A495FP68_9MICC</name>
<dbReference type="GO" id="GO:0043041">
    <property type="term" value="P:amino acid activation for nonribosomal peptide biosynthetic process"/>
    <property type="evidence" value="ECO:0007669"/>
    <property type="project" value="TreeGrafter"/>
</dbReference>
<dbReference type="Gene3D" id="3.30.559.10">
    <property type="entry name" value="Chloramphenicol acetyltransferase-like domain"/>
    <property type="match status" value="1"/>
</dbReference>
<feature type="domain" description="Condensation" evidence="2">
    <location>
        <begin position="50"/>
        <end position="373"/>
    </location>
</feature>
<dbReference type="GO" id="GO:0031177">
    <property type="term" value="F:phosphopantetheine binding"/>
    <property type="evidence" value="ECO:0007669"/>
    <property type="project" value="TreeGrafter"/>
</dbReference>
<accession>A0A495FP68</accession>
<dbReference type="PANTHER" id="PTHR45527">
    <property type="entry name" value="NONRIBOSOMAL PEPTIDE SYNTHETASE"/>
    <property type="match status" value="1"/>
</dbReference>
<dbReference type="Gene3D" id="3.30.559.30">
    <property type="entry name" value="Nonribosomal peptide synthetase, condensation domain"/>
    <property type="match status" value="1"/>
</dbReference>
<dbReference type="Proteomes" id="UP000276055">
    <property type="component" value="Unassembled WGS sequence"/>
</dbReference>
<dbReference type="AlphaFoldDB" id="A0A495FP68"/>
<dbReference type="PANTHER" id="PTHR45527:SF1">
    <property type="entry name" value="FATTY ACID SYNTHASE"/>
    <property type="match status" value="1"/>
</dbReference>
<dbReference type="InterPro" id="IPR001242">
    <property type="entry name" value="Condensation_dom"/>
</dbReference>
<organism evidence="3 4">
    <name type="scientific">Arthrobacter oryzae</name>
    <dbReference type="NCBI Taxonomy" id="409290"/>
    <lineage>
        <taxon>Bacteria</taxon>
        <taxon>Bacillati</taxon>
        <taxon>Actinomycetota</taxon>
        <taxon>Actinomycetes</taxon>
        <taxon>Micrococcales</taxon>
        <taxon>Micrococcaceae</taxon>
        <taxon>Arthrobacter</taxon>
    </lineage>
</organism>
<dbReference type="GO" id="GO:0008610">
    <property type="term" value="P:lipid biosynthetic process"/>
    <property type="evidence" value="ECO:0007669"/>
    <property type="project" value="UniProtKB-ARBA"/>
</dbReference>
<evidence type="ECO:0000313" key="3">
    <source>
        <dbReference type="EMBL" id="RKR30146.1"/>
    </source>
</evidence>
<dbReference type="Pfam" id="PF00668">
    <property type="entry name" value="Condensation"/>
    <property type="match status" value="1"/>
</dbReference>
<dbReference type="RefSeq" id="WP_167467831.1">
    <property type="nucleotide sequence ID" value="NZ_RBIR01000001.1"/>
</dbReference>
<sequence>MEWRVGPQTSAAAESVPAGPEPLSYNQELHLSSARAAQVAGLPGNPWVGASFELEGAFRADALGHAFESWLRRHDALRGGFRCAGPGVERFTVPADEVFLVQDEAVAFAAADELHAYLGRRFAEGTDPFAWPPLVMGAISRDSSTTVFVAMDHVAADGYSLALAVWELQTTYEAHLQGALPELPETGGFLEYCAAERDFGARISADDPAVGAWRDLVRKCGGTAPTFPLDLGVEAGRTWPQRVYNRCLLRPAETDAFAAACKDSGGSVFAGLLACMALAVRAMTGNEEFRTVTPLHTRSRPQWRPAMGWFITCAPLSFSLEGVQSFAEALERAQLSVQGAVRLAHHPALRMIELLGNEFRITRRDLFSMVSFTDYRKMPGADRHAESNPVTIGRVTEADDSHVWLSRQHDGLHISIRHPDAPVAADVLDEYTRLIRDAATRVLLGSDPLLAPVATFAGA</sequence>
<evidence type="ECO:0000256" key="1">
    <source>
        <dbReference type="SAM" id="MobiDB-lite"/>
    </source>
</evidence>
<dbReference type="GO" id="GO:0003824">
    <property type="term" value="F:catalytic activity"/>
    <property type="evidence" value="ECO:0007669"/>
    <property type="project" value="InterPro"/>
</dbReference>
<feature type="region of interest" description="Disordered" evidence="1">
    <location>
        <begin position="1"/>
        <end position="20"/>
    </location>
</feature>
<dbReference type="InterPro" id="IPR023213">
    <property type="entry name" value="CAT-like_dom_sf"/>
</dbReference>
<gene>
    <name evidence="3" type="ORF">C8D78_0465</name>
</gene>
<comment type="caution">
    <text evidence="3">The sequence shown here is derived from an EMBL/GenBank/DDBJ whole genome shotgun (WGS) entry which is preliminary data.</text>
</comment>
<dbReference type="GO" id="GO:0005737">
    <property type="term" value="C:cytoplasm"/>
    <property type="evidence" value="ECO:0007669"/>
    <property type="project" value="TreeGrafter"/>
</dbReference>
<proteinExistence type="predicted"/>